<comment type="subcellular location">
    <subcellularLocation>
        <location evidence="1">Mitochondrion membrane</location>
        <topology evidence="1">Multi-pass membrane protein</topology>
    </subcellularLocation>
</comment>
<evidence type="ECO:0000313" key="17">
    <source>
        <dbReference type="EMBL" id="GMM53140.1"/>
    </source>
</evidence>
<evidence type="ECO:0000256" key="7">
    <source>
        <dbReference type="ARBA" id="ARBA00022967"/>
    </source>
</evidence>
<dbReference type="PROSITE" id="PS00211">
    <property type="entry name" value="ABC_TRANSPORTER_1"/>
    <property type="match status" value="1"/>
</dbReference>
<dbReference type="Pfam" id="PF00664">
    <property type="entry name" value="ABC_membrane"/>
    <property type="match status" value="1"/>
</dbReference>
<keyword evidence="18" id="KW-1185">Reference proteome</keyword>
<evidence type="ECO:0000256" key="13">
    <source>
        <dbReference type="ARBA" id="ARBA00045666"/>
    </source>
</evidence>
<sequence>MFRSPKPNIIAASLKRSTSSRCQFTHGFPLSSPLYHFRFQSSKSPSLSKDAPNKLRDEKLFQTGGLRLEEVPQNEKEEQKNIIKSLVTHIWPKNQLGTKIRVLTALGLLIGAKVLNVQVPFYFKQIVDTMNMQPEELIDTIGYGGTAVLGLSLTYGVARLGATLLGEFKNAIFATVAQKAIRDVSRQTFNHIMKLDMNFHLSNSTGQLTRAIDRGCKGISYVLTSLVFHIAPITFEVALVGGLLSYNFGASFTFVTLATVATYAWFTIRTTTWRTQFRRKANKADNIASGVATETLQNIESVILFNNQNRQLQKYDQSLAEYENASISVAKSLSYLNTGQNLIFSTALTAMMYMTCEGILDKSMSIGDLILVNQLLFQLSMPLNFLGSVYRDLKHALLDMETLFKLQQQPINISSEPNAPVLKVKPGGGEIVFENVSFSYREGVPILQNASFVIPAGKFTAFVGPSGSGKSTILRLVFRFIEPQEGRILIDGHDIRHVDLESLRQAVGVVPQDTPLFNDTILNNVRFGDLKSSDEDCKACVAKAELTGLINNLPDGYATIVGERGLMISGGERQRLAVSRVLLKAAPINFFDEATSALDTETEQHLLNNIFQNFKDKTSVFIAHRLRTVANADNIIVLRNGTVAEQGSHKALLADNDGVYSRMWQAQQNLETAEAEEEASDKVNS</sequence>
<comment type="subunit">
    <text evidence="2">Homodimer.</text>
</comment>
<feature type="transmembrane region" description="Helical" evidence="14">
    <location>
        <begin position="246"/>
        <end position="268"/>
    </location>
</feature>
<feature type="transmembrane region" description="Helical" evidence="14">
    <location>
        <begin position="143"/>
        <end position="162"/>
    </location>
</feature>
<dbReference type="PANTHER" id="PTHR24221">
    <property type="entry name" value="ATP-BINDING CASSETTE SUB-FAMILY B"/>
    <property type="match status" value="1"/>
</dbReference>
<organism evidence="17 18">
    <name type="scientific">Starmerella bacillaris</name>
    <name type="common">Yeast</name>
    <name type="synonym">Candida zemplinina</name>
    <dbReference type="NCBI Taxonomy" id="1247836"/>
    <lineage>
        <taxon>Eukaryota</taxon>
        <taxon>Fungi</taxon>
        <taxon>Dikarya</taxon>
        <taxon>Ascomycota</taxon>
        <taxon>Saccharomycotina</taxon>
        <taxon>Dipodascomycetes</taxon>
        <taxon>Dipodascales</taxon>
        <taxon>Trichomonascaceae</taxon>
        <taxon>Starmerella</taxon>
    </lineage>
</organism>
<dbReference type="InterPro" id="IPR036640">
    <property type="entry name" value="ABC1_TM_sf"/>
</dbReference>
<dbReference type="InterPro" id="IPR027417">
    <property type="entry name" value="P-loop_NTPase"/>
</dbReference>
<dbReference type="FunFam" id="3.40.50.300:FF:000287">
    <property type="entry name" value="Multidrug ABC transporter ATP-binding protein"/>
    <property type="match status" value="1"/>
</dbReference>
<dbReference type="AlphaFoldDB" id="A0AAV5RNN4"/>
<dbReference type="GO" id="GO:0006879">
    <property type="term" value="P:intracellular iron ion homeostasis"/>
    <property type="evidence" value="ECO:0007669"/>
    <property type="project" value="TreeGrafter"/>
</dbReference>
<evidence type="ECO:0000256" key="2">
    <source>
        <dbReference type="ARBA" id="ARBA00011738"/>
    </source>
</evidence>
<keyword evidence="7" id="KW-1278">Translocase</keyword>
<evidence type="ECO:0000256" key="10">
    <source>
        <dbReference type="ARBA" id="ARBA00024363"/>
    </source>
</evidence>
<keyword evidence="9 14" id="KW-0472">Membrane</keyword>
<evidence type="ECO:0000256" key="1">
    <source>
        <dbReference type="ARBA" id="ARBA00004225"/>
    </source>
</evidence>
<evidence type="ECO:0000256" key="8">
    <source>
        <dbReference type="ARBA" id="ARBA00022989"/>
    </source>
</evidence>
<dbReference type="PROSITE" id="PS50929">
    <property type="entry name" value="ABC_TM1F"/>
    <property type="match status" value="1"/>
</dbReference>
<reference evidence="17 18" key="1">
    <citation type="journal article" date="2023" name="Elife">
        <title>Identification of key yeast species and microbe-microbe interactions impacting larval growth of Drosophila in the wild.</title>
        <authorList>
            <person name="Mure A."/>
            <person name="Sugiura Y."/>
            <person name="Maeda R."/>
            <person name="Honda K."/>
            <person name="Sakurai N."/>
            <person name="Takahashi Y."/>
            <person name="Watada M."/>
            <person name="Katoh T."/>
            <person name="Gotoh A."/>
            <person name="Gotoh Y."/>
            <person name="Taniguchi I."/>
            <person name="Nakamura K."/>
            <person name="Hayashi T."/>
            <person name="Katayama T."/>
            <person name="Uemura T."/>
            <person name="Hattori Y."/>
        </authorList>
    </citation>
    <scope>NUCLEOTIDE SEQUENCE [LARGE SCALE GENOMIC DNA]</scope>
    <source>
        <strain evidence="17 18">SB-73</strain>
    </source>
</reference>
<keyword evidence="4 14" id="KW-0812">Transmembrane</keyword>
<dbReference type="PANTHER" id="PTHR24221:SF402">
    <property type="entry name" value="IRON-SULFUR CLUSTERS TRANSPORTER ABCB7, MITOCHONDRIAL"/>
    <property type="match status" value="1"/>
</dbReference>
<dbReference type="SUPFAM" id="SSF90123">
    <property type="entry name" value="ABC transporter transmembrane region"/>
    <property type="match status" value="1"/>
</dbReference>
<comment type="caution">
    <text evidence="17">The sequence shown here is derived from an EMBL/GenBank/DDBJ whole genome shotgun (WGS) entry which is preliminary data.</text>
</comment>
<feature type="transmembrane region" description="Helical" evidence="14">
    <location>
        <begin position="219"/>
        <end position="240"/>
    </location>
</feature>
<dbReference type="Gene3D" id="1.20.1560.10">
    <property type="entry name" value="ABC transporter type 1, transmembrane domain"/>
    <property type="match status" value="1"/>
</dbReference>
<dbReference type="CDD" id="cd18582">
    <property type="entry name" value="ABC_6TM_ATM1_ABCB7"/>
    <property type="match status" value="1"/>
</dbReference>
<evidence type="ECO:0000313" key="18">
    <source>
        <dbReference type="Proteomes" id="UP001362899"/>
    </source>
</evidence>
<evidence type="ECO:0000256" key="5">
    <source>
        <dbReference type="ARBA" id="ARBA00022741"/>
    </source>
</evidence>
<keyword evidence="5" id="KW-0547">Nucleotide-binding</keyword>
<feature type="transmembrane region" description="Helical" evidence="14">
    <location>
        <begin position="102"/>
        <end position="123"/>
    </location>
</feature>
<dbReference type="SMART" id="SM00382">
    <property type="entry name" value="AAA"/>
    <property type="match status" value="1"/>
</dbReference>
<dbReference type="GO" id="GO:0140359">
    <property type="term" value="F:ABC-type transporter activity"/>
    <property type="evidence" value="ECO:0007669"/>
    <property type="project" value="InterPro"/>
</dbReference>
<evidence type="ECO:0000256" key="9">
    <source>
        <dbReference type="ARBA" id="ARBA00023136"/>
    </source>
</evidence>
<feature type="domain" description="ABC transmembrane type-1" evidence="16">
    <location>
        <begin position="103"/>
        <end position="395"/>
    </location>
</feature>
<evidence type="ECO:0000256" key="14">
    <source>
        <dbReference type="SAM" id="Phobius"/>
    </source>
</evidence>
<evidence type="ECO:0000256" key="6">
    <source>
        <dbReference type="ARBA" id="ARBA00022840"/>
    </source>
</evidence>
<evidence type="ECO:0000256" key="4">
    <source>
        <dbReference type="ARBA" id="ARBA00022692"/>
    </source>
</evidence>
<dbReference type="Proteomes" id="UP001362899">
    <property type="component" value="Unassembled WGS sequence"/>
</dbReference>
<gene>
    <name evidence="17" type="ORF">DASB73_041030</name>
</gene>
<dbReference type="EMBL" id="BTGC01000008">
    <property type="protein sequence ID" value="GMM53140.1"/>
    <property type="molecule type" value="Genomic_DNA"/>
</dbReference>
<accession>A0AAV5RNN4</accession>
<keyword evidence="6 17" id="KW-0067">ATP-binding</keyword>
<dbReference type="InterPro" id="IPR011527">
    <property type="entry name" value="ABC1_TM_dom"/>
</dbReference>
<protein>
    <recommendedName>
        <fullName evidence="11">Iron-sulfur clusters transporter ATM1, mitochondrial</fullName>
    </recommendedName>
    <alternativeName>
        <fullName evidence="12">Iron-sulfur clusters transporter atm1, mitochondrial</fullName>
    </alternativeName>
</protein>
<proteinExistence type="inferred from homology"/>
<evidence type="ECO:0000256" key="11">
    <source>
        <dbReference type="ARBA" id="ARBA00039906"/>
    </source>
</evidence>
<dbReference type="InterPro" id="IPR003439">
    <property type="entry name" value="ABC_transporter-like_ATP-bd"/>
</dbReference>
<keyword evidence="8 14" id="KW-1133">Transmembrane helix</keyword>
<evidence type="ECO:0000259" key="16">
    <source>
        <dbReference type="PROSITE" id="PS50929"/>
    </source>
</evidence>
<dbReference type="PROSITE" id="PS50893">
    <property type="entry name" value="ABC_TRANSPORTER_2"/>
    <property type="match status" value="1"/>
</dbReference>
<keyword evidence="3" id="KW-0813">Transport</keyword>
<dbReference type="GO" id="GO:0016887">
    <property type="term" value="F:ATP hydrolysis activity"/>
    <property type="evidence" value="ECO:0007669"/>
    <property type="project" value="InterPro"/>
</dbReference>
<evidence type="ECO:0000256" key="3">
    <source>
        <dbReference type="ARBA" id="ARBA00022448"/>
    </source>
</evidence>
<evidence type="ECO:0000256" key="12">
    <source>
        <dbReference type="ARBA" id="ARBA00040792"/>
    </source>
</evidence>
<feature type="domain" description="ABC transporter" evidence="15">
    <location>
        <begin position="431"/>
        <end position="665"/>
    </location>
</feature>
<evidence type="ECO:0000259" key="15">
    <source>
        <dbReference type="PROSITE" id="PS50893"/>
    </source>
</evidence>
<comment type="similarity">
    <text evidence="10">Belongs to the ABC transporter superfamily. ABCB family. Heavy Metal importer (TC 3.A.1.210) subfamily.</text>
</comment>
<dbReference type="InterPro" id="IPR039421">
    <property type="entry name" value="Type_1_exporter"/>
</dbReference>
<dbReference type="Gene3D" id="3.40.50.300">
    <property type="entry name" value="P-loop containing nucleotide triphosphate hydrolases"/>
    <property type="match status" value="1"/>
</dbReference>
<dbReference type="InterPro" id="IPR003593">
    <property type="entry name" value="AAA+_ATPase"/>
</dbReference>
<dbReference type="Pfam" id="PF00005">
    <property type="entry name" value="ABC_tran"/>
    <property type="match status" value="1"/>
</dbReference>
<name>A0AAV5RNN4_STABA</name>
<dbReference type="GO" id="GO:0005743">
    <property type="term" value="C:mitochondrial inner membrane"/>
    <property type="evidence" value="ECO:0007669"/>
    <property type="project" value="TreeGrafter"/>
</dbReference>
<dbReference type="GO" id="GO:0005524">
    <property type="term" value="F:ATP binding"/>
    <property type="evidence" value="ECO:0007669"/>
    <property type="project" value="UniProtKB-KW"/>
</dbReference>
<dbReference type="InterPro" id="IPR017871">
    <property type="entry name" value="ABC_transporter-like_CS"/>
</dbReference>
<comment type="function">
    <text evidence="13">Performs an essential function in the generation of cytoplasmic iron-sulfur proteins by mediating the ATP-dependent export of Fe/S cluster precursors synthesized by NFS1 and other mitochondrial proteins. Hydrolyzes ATP. Binds glutathione and may function by transporting a glutathione-conjugated iron-sulfur compound.</text>
</comment>
<dbReference type="SUPFAM" id="SSF52540">
    <property type="entry name" value="P-loop containing nucleoside triphosphate hydrolases"/>
    <property type="match status" value="1"/>
</dbReference>